<dbReference type="AlphaFoldDB" id="A0A2W5Q866"/>
<evidence type="ECO:0008006" key="4">
    <source>
        <dbReference type="Google" id="ProtNLM"/>
    </source>
</evidence>
<dbReference type="InterPro" id="IPR025091">
    <property type="entry name" value="DUF4019"/>
</dbReference>
<dbReference type="EMBL" id="QFPP01000185">
    <property type="protein sequence ID" value="PZQ73448.1"/>
    <property type="molecule type" value="Genomic_DNA"/>
</dbReference>
<feature type="chain" id="PRO_5016142692" description="DUF4019 domain-containing protein" evidence="1">
    <location>
        <begin position="27"/>
        <end position="147"/>
    </location>
</feature>
<keyword evidence="1" id="KW-0732">Signal</keyword>
<proteinExistence type="predicted"/>
<evidence type="ECO:0000256" key="1">
    <source>
        <dbReference type="SAM" id="SignalP"/>
    </source>
</evidence>
<name>A0A2W5Q866_VARPD</name>
<organism evidence="2 3">
    <name type="scientific">Variovorax paradoxus</name>
    <dbReference type="NCBI Taxonomy" id="34073"/>
    <lineage>
        <taxon>Bacteria</taxon>
        <taxon>Pseudomonadati</taxon>
        <taxon>Pseudomonadota</taxon>
        <taxon>Betaproteobacteria</taxon>
        <taxon>Burkholderiales</taxon>
        <taxon>Comamonadaceae</taxon>
        <taxon>Variovorax</taxon>
    </lineage>
</organism>
<gene>
    <name evidence="2" type="ORF">DI563_14865</name>
</gene>
<sequence length="147" mass="16264">MTSAPTWKRLCCAAGLLFMLMGVARAQDIDATAMIRGGLEVIQMIDAGNTGELWDGAAPGAKKRVTRPDFIRQVTQARTPLGASQQRTWVAVNRQAVNNEDPDLAGQYVSIEYETRFANRTSGSARELISFHLDRDGTWRFSGYVVR</sequence>
<evidence type="ECO:0000313" key="3">
    <source>
        <dbReference type="Proteomes" id="UP000249135"/>
    </source>
</evidence>
<protein>
    <recommendedName>
        <fullName evidence="4">DUF4019 domain-containing protein</fullName>
    </recommendedName>
</protein>
<accession>A0A2W5Q866</accession>
<dbReference type="Pfam" id="PF13211">
    <property type="entry name" value="DUF4019"/>
    <property type="match status" value="1"/>
</dbReference>
<dbReference type="Proteomes" id="UP000249135">
    <property type="component" value="Unassembled WGS sequence"/>
</dbReference>
<comment type="caution">
    <text evidence="2">The sequence shown here is derived from an EMBL/GenBank/DDBJ whole genome shotgun (WGS) entry which is preliminary data.</text>
</comment>
<evidence type="ECO:0000313" key="2">
    <source>
        <dbReference type="EMBL" id="PZQ73448.1"/>
    </source>
</evidence>
<feature type="signal peptide" evidence="1">
    <location>
        <begin position="1"/>
        <end position="26"/>
    </location>
</feature>
<reference evidence="2 3" key="1">
    <citation type="submission" date="2017-08" db="EMBL/GenBank/DDBJ databases">
        <title>Infants hospitalized years apart are colonized by the same room-sourced microbial strains.</title>
        <authorList>
            <person name="Brooks B."/>
            <person name="Olm M.R."/>
            <person name="Firek B.A."/>
            <person name="Baker R."/>
            <person name="Thomas B.C."/>
            <person name="Morowitz M.J."/>
            <person name="Banfield J.F."/>
        </authorList>
    </citation>
    <scope>NUCLEOTIDE SEQUENCE [LARGE SCALE GENOMIC DNA]</scope>
    <source>
        <strain evidence="2">S2_005_003_R2_41</strain>
    </source>
</reference>